<sequence length="542" mass="57394">MGFLLALFAFGQAGSALAQDRCDALRGFASGNAIILSTESVAGPGYKAPDSQTYDQLGAFCRVVARATPAPQSNILIEIWLPASDHWNGKLLGTGNGGFAGSVRYAALAGGVRRGYAVANTDMGTFPAGSLGAAGYDAGIGRPEAVRDWGSRATHEMALATRAVAKAYYDRDASRSYFAGCSTGGHQGLTEAQRYPEDYDAIIAGAPGHNRTHLHMAFTWFGQAGRMPGAHIPAATMTAWATAVNRSCVGKDGGAPGDAFLTQPLQCRFAPRDMLCKPGQVDGSCLTTQQAAVLDRIYGGVRNPRTGKLIYPAEMKGTEALLAYFFGDPELAKKPVAADLARWVFGGQYDAASFDFDKDVARMDAALGADVNANDPELTRFAARGGKLILYHGWSDLIVSPLDSIIYYTRIRTGQGAPSREQFSRLFMAPGVSHCAGGLGPDRFGQGVEFKSGDAEHDLLAALDTWVETGKAPDQIIATKVAGADNPFAPPVDGPVVATRPVCAYPKVARYDGKGDAKDAKSFTCVAAPRPVFEWPAPEYLQ</sequence>
<dbReference type="GO" id="GO:0016787">
    <property type="term" value="F:hydrolase activity"/>
    <property type="evidence" value="ECO:0007669"/>
    <property type="project" value="UniProtKB-KW"/>
</dbReference>
<dbReference type="Proteomes" id="UP001595681">
    <property type="component" value="Unassembled WGS sequence"/>
</dbReference>
<organism evidence="9 10">
    <name type="scientific">Sphingobium rhizovicinum</name>
    <dbReference type="NCBI Taxonomy" id="432308"/>
    <lineage>
        <taxon>Bacteria</taxon>
        <taxon>Pseudomonadati</taxon>
        <taxon>Pseudomonadota</taxon>
        <taxon>Alphaproteobacteria</taxon>
        <taxon>Sphingomonadales</taxon>
        <taxon>Sphingomonadaceae</taxon>
        <taxon>Sphingobium</taxon>
    </lineage>
</organism>
<evidence type="ECO:0000256" key="2">
    <source>
        <dbReference type="ARBA" id="ARBA00022487"/>
    </source>
</evidence>
<keyword evidence="10" id="KW-1185">Reference proteome</keyword>
<evidence type="ECO:0000256" key="7">
    <source>
        <dbReference type="ARBA" id="ARBA00023157"/>
    </source>
</evidence>
<dbReference type="EMBL" id="JBHRVU010000005">
    <property type="protein sequence ID" value="MFC3443345.1"/>
    <property type="molecule type" value="Genomic_DNA"/>
</dbReference>
<reference evidence="10" key="1">
    <citation type="journal article" date="2019" name="Int. J. Syst. Evol. Microbiol.">
        <title>The Global Catalogue of Microorganisms (GCM) 10K type strain sequencing project: providing services to taxonomists for standard genome sequencing and annotation.</title>
        <authorList>
            <consortium name="The Broad Institute Genomics Platform"/>
            <consortium name="The Broad Institute Genome Sequencing Center for Infectious Disease"/>
            <person name="Wu L."/>
            <person name="Ma J."/>
        </authorList>
    </citation>
    <scope>NUCLEOTIDE SEQUENCE [LARGE SCALE GENOMIC DNA]</scope>
    <source>
        <strain evidence="10">CCM 7491</strain>
    </source>
</reference>
<dbReference type="InterPro" id="IPR029058">
    <property type="entry name" value="AB_hydrolase_fold"/>
</dbReference>
<keyword evidence="3" id="KW-0479">Metal-binding</keyword>
<evidence type="ECO:0000256" key="5">
    <source>
        <dbReference type="ARBA" id="ARBA00022801"/>
    </source>
</evidence>
<evidence type="ECO:0000256" key="6">
    <source>
        <dbReference type="ARBA" id="ARBA00022837"/>
    </source>
</evidence>
<dbReference type="SUPFAM" id="SSF53474">
    <property type="entry name" value="alpha/beta-Hydrolases"/>
    <property type="match status" value="1"/>
</dbReference>
<protein>
    <submittedName>
        <fullName evidence="9">Tannase/feruloyl esterase family alpha/beta hydrolase</fullName>
    </submittedName>
</protein>
<evidence type="ECO:0000313" key="10">
    <source>
        <dbReference type="Proteomes" id="UP001595681"/>
    </source>
</evidence>
<dbReference type="InterPro" id="IPR011118">
    <property type="entry name" value="Tannase/feruloyl_esterase"/>
</dbReference>
<keyword evidence="4 8" id="KW-0732">Signal</keyword>
<dbReference type="Pfam" id="PF07519">
    <property type="entry name" value="Tannase"/>
    <property type="match status" value="1"/>
</dbReference>
<comment type="similarity">
    <text evidence="1">Belongs to the tannase family.</text>
</comment>
<comment type="caution">
    <text evidence="9">The sequence shown here is derived from an EMBL/GenBank/DDBJ whole genome shotgun (WGS) entry which is preliminary data.</text>
</comment>
<evidence type="ECO:0000256" key="8">
    <source>
        <dbReference type="SAM" id="SignalP"/>
    </source>
</evidence>
<proteinExistence type="inferred from homology"/>
<gene>
    <name evidence="9" type="ORF">ACFOKF_19510</name>
</gene>
<feature type="signal peptide" evidence="8">
    <location>
        <begin position="1"/>
        <end position="18"/>
    </location>
</feature>
<dbReference type="PANTHER" id="PTHR33938:SF15">
    <property type="entry name" value="FERULOYL ESTERASE B-RELATED"/>
    <property type="match status" value="1"/>
</dbReference>
<evidence type="ECO:0000256" key="1">
    <source>
        <dbReference type="ARBA" id="ARBA00006249"/>
    </source>
</evidence>
<evidence type="ECO:0000313" key="9">
    <source>
        <dbReference type="EMBL" id="MFC3443345.1"/>
    </source>
</evidence>
<feature type="chain" id="PRO_5046988472" evidence="8">
    <location>
        <begin position="19"/>
        <end position="542"/>
    </location>
</feature>
<keyword evidence="7" id="KW-1015">Disulfide bond</keyword>
<keyword evidence="6" id="KW-0106">Calcium</keyword>
<evidence type="ECO:0000256" key="3">
    <source>
        <dbReference type="ARBA" id="ARBA00022723"/>
    </source>
</evidence>
<name>A0ABV7NLT7_9SPHN</name>
<evidence type="ECO:0000256" key="4">
    <source>
        <dbReference type="ARBA" id="ARBA00022729"/>
    </source>
</evidence>
<accession>A0ABV7NLT7</accession>
<dbReference type="PANTHER" id="PTHR33938">
    <property type="entry name" value="FERULOYL ESTERASE B-RELATED"/>
    <property type="match status" value="1"/>
</dbReference>
<dbReference type="Gene3D" id="3.40.50.1820">
    <property type="entry name" value="alpha/beta hydrolase"/>
    <property type="match status" value="1"/>
</dbReference>
<dbReference type="RefSeq" id="WP_380798053.1">
    <property type="nucleotide sequence ID" value="NZ_JBHRVU010000005.1"/>
</dbReference>
<keyword evidence="5 9" id="KW-0378">Hydrolase</keyword>
<keyword evidence="2" id="KW-0719">Serine esterase</keyword>